<feature type="transmembrane region" description="Helical" evidence="7">
    <location>
        <begin position="79"/>
        <end position="100"/>
    </location>
</feature>
<feature type="transmembrane region" description="Helical" evidence="7">
    <location>
        <begin position="221"/>
        <end position="241"/>
    </location>
</feature>
<keyword evidence="5 7" id="KW-0472">Membrane</keyword>
<dbReference type="AlphaFoldDB" id="A0A1C6R7T2"/>
<name>A0A1C6R7T2_9ACTN</name>
<evidence type="ECO:0000256" key="3">
    <source>
        <dbReference type="ARBA" id="ARBA00022692"/>
    </source>
</evidence>
<feature type="transmembrane region" description="Helical" evidence="7">
    <location>
        <begin position="276"/>
        <end position="299"/>
    </location>
</feature>
<evidence type="ECO:0000256" key="5">
    <source>
        <dbReference type="ARBA" id="ARBA00023136"/>
    </source>
</evidence>
<protein>
    <submittedName>
        <fullName evidence="9">Permease of the drug/metabolite transporter (DMT) superfamily</fullName>
    </submittedName>
</protein>
<dbReference type="InterPro" id="IPR037185">
    <property type="entry name" value="EmrE-like"/>
</dbReference>
<dbReference type="Proteomes" id="UP000199699">
    <property type="component" value="Unassembled WGS sequence"/>
</dbReference>
<feature type="transmembrane region" description="Helical" evidence="7">
    <location>
        <begin position="39"/>
        <end position="59"/>
    </location>
</feature>
<feature type="transmembrane region" description="Helical" evidence="7">
    <location>
        <begin position="133"/>
        <end position="151"/>
    </location>
</feature>
<proteinExistence type="inferred from homology"/>
<dbReference type="InterPro" id="IPR000620">
    <property type="entry name" value="EamA_dom"/>
</dbReference>
<evidence type="ECO:0000256" key="4">
    <source>
        <dbReference type="ARBA" id="ARBA00022989"/>
    </source>
</evidence>
<sequence>MKSQAVVGMALCAAAQLMLGASMATTRLLLDYPVFSGQAIRYAIAAVLFLAVICVSGTLGGNGRRTSTPNASLSRAEWAWLAGLSATGLAGYNACLVLALGHADAAVVSTIVGAVPLLVAILVPAIRRKAPSVRLLAAAGIVVAGSTLVHGTGQASALGLIASVGALLGDVAFALIAARLLPRIGPVRLSAYSCVLAVPMLATAALVAGEPASWRLPSLTEWLVLAYLGVALTGVGFWCWFRGIQLATVERGSLTVGLVPLAAVITMTVQDHAAPPVAQMGGIGVVIVGLIVGMSAPLADSLQAHPSRRAFKDTSKAWESDAAGITWPILPAAKPLPSSLAGQARHPRAAADDGVPSADAAAAPVR</sequence>
<reference evidence="9 10" key="1">
    <citation type="submission" date="2016-06" db="EMBL/GenBank/DDBJ databases">
        <authorList>
            <person name="Kjaerup R.B."/>
            <person name="Dalgaard T.S."/>
            <person name="Juul-Madsen H.R."/>
        </authorList>
    </citation>
    <scope>NUCLEOTIDE SEQUENCE [LARGE SCALE GENOMIC DNA]</scope>
    <source>
        <strain evidence="9 10">DSM 43818</strain>
    </source>
</reference>
<feature type="region of interest" description="Disordered" evidence="6">
    <location>
        <begin position="338"/>
        <end position="366"/>
    </location>
</feature>
<feature type="transmembrane region" description="Helical" evidence="7">
    <location>
        <begin position="253"/>
        <end position="270"/>
    </location>
</feature>
<feature type="domain" description="EamA" evidence="8">
    <location>
        <begin position="8"/>
        <end position="149"/>
    </location>
</feature>
<dbReference type="PANTHER" id="PTHR32322">
    <property type="entry name" value="INNER MEMBRANE TRANSPORTER"/>
    <property type="match status" value="1"/>
</dbReference>
<evidence type="ECO:0000256" key="6">
    <source>
        <dbReference type="SAM" id="MobiDB-lite"/>
    </source>
</evidence>
<feature type="transmembrane region" description="Helical" evidence="7">
    <location>
        <begin position="106"/>
        <end position="126"/>
    </location>
</feature>
<dbReference type="InterPro" id="IPR050638">
    <property type="entry name" value="AA-Vitamin_Transporters"/>
</dbReference>
<organism evidence="9 10">
    <name type="scientific">Micromonospora nigra</name>
    <dbReference type="NCBI Taxonomy" id="145857"/>
    <lineage>
        <taxon>Bacteria</taxon>
        <taxon>Bacillati</taxon>
        <taxon>Actinomycetota</taxon>
        <taxon>Actinomycetes</taxon>
        <taxon>Micromonosporales</taxon>
        <taxon>Micromonosporaceae</taxon>
        <taxon>Micromonospora</taxon>
    </lineage>
</organism>
<feature type="transmembrane region" description="Helical" evidence="7">
    <location>
        <begin position="189"/>
        <end position="209"/>
    </location>
</feature>
<dbReference type="SUPFAM" id="SSF103481">
    <property type="entry name" value="Multidrug resistance efflux transporter EmrE"/>
    <property type="match status" value="2"/>
</dbReference>
<dbReference type="Pfam" id="PF00892">
    <property type="entry name" value="EamA"/>
    <property type="match status" value="2"/>
</dbReference>
<accession>A0A1C6R7T2</accession>
<evidence type="ECO:0000259" key="8">
    <source>
        <dbReference type="Pfam" id="PF00892"/>
    </source>
</evidence>
<gene>
    <name evidence="9" type="ORF">GA0070616_0102</name>
</gene>
<dbReference type="GO" id="GO:0016020">
    <property type="term" value="C:membrane"/>
    <property type="evidence" value="ECO:0007669"/>
    <property type="project" value="UniProtKB-SubCell"/>
</dbReference>
<keyword evidence="3 7" id="KW-0812">Transmembrane</keyword>
<feature type="domain" description="EamA" evidence="8">
    <location>
        <begin position="165"/>
        <end position="292"/>
    </location>
</feature>
<keyword evidence="4 7" id="KW-1133">Transmembrane helix</keyword>
<keyword evidence="10" id="KW-1185">Reference proteome</keyword>
<evidence type="ECO:0000313" key="9">
    <source>
        <dbReference type="EMBL" id="SCL13021.1"/>
    </source>
</evidence>
<comment type="similarity">
    <text evidence="2">Belongs to the EamA transporter family.</text>
</comment>
<comment type="subcellular location">
    <subcellularLocation>
        <location evidence="1">Membrane</location>
        <topology evidence="1">Multi-pass membrane protein</topology>
    </subcellularLocation>
</comment>
<evidence type="ECO:0000313" key="10">
    <source>
        <dbReference type="Proteomes" id="UP000199699"/>
    </source>
</evidence>
<evidence type="ECO:0000256" key="1">
    <source>
        <dbReference type="ARBA" id="ARBA00004141"/>
    </source>
</evidence>
<dbReference type="STRING" id="145857.GA0070616_0102"/>
<feature type="transmembrane region" description="Helical" evidence="7">
    <location>
        <begin position="157"/>
        <end position="177"/>
    </location>
</feature>
<evidence type="ECO:0000256" key="2">
    <source>
        <dbReference type="ARBA" id="ARBA00007362"/>
    </source>
</evidence>
<dbReference type="PANTHER" id="PTHR32322:SF2">
    <property type="entry name" value="EAMA DOMAIN-CONTAINING PROTEIN"/>
    <property type="match status" value="1"/>
</dbReference>
<evidence type="ECO:0000256" key="7">
    <source>
        <dbReference type="SAM" id="Phobius"/>
    </source>
</evidence>
<dbReference type="EMBL" id="FMHT01000002">
    <property type="protein sequence ID" value="SCL13021.1"/>
    <property type="molecule type" value="Genomic_DNA"/>
</dbReference>